<dbReference type="AlphaFoldDB" id="A0A1S0TIS0"/>
<dbReference type="CTD" id="9951343"/>
<gene>
    <name evidence="1" type="ORF">LOAG_13869</name>
</gene>
<proteinExistence type="predicted"/>
<protein>
    <submittedName>
        <fullName evidence="1">Uncharacterized protein</fullName>
    </submittedName>
</protein>
<dbReference type="GeneID" id="9951343"/>
<organism evidence="1">
    <name type="scientific">Loa loa</name>
    <name type="common">Eye worm</name>
    <name type="synonym">Filaria loa</name>
    <dbReference type="NCBI Taxonomy" id="7209"/>
    <lineage>
        <taxon>Eukaryota</taxon>
        <taxon>Metazoa</taxon>
        <taxon>Ecdysozoa</taxon>
        <taxon>Nematoda</taxon>
        <taxon>Chromadorea</taxon>
        <taxon>Rhabditida</taxon>
        <taxon>Spirurina</taxon>
        <taxon>Spiruromorpha</taxon>
        <taxon>Filarioidea</taxon>
        <taxon>Onchocercidae</taxon>
        <taxon>Loa</taxon>
    </lineage>
</organism>
<reference evidence="1" key="1">
    <citation type="submission" date="2012-04" db="EMBL/GenBank/DDBJ databases">
        <title>The Genome Sequence of Loa loa.</title>
        <authorList>
            <consortium name="The Broad Institute Genome Sequencing Platform"/>
            <consortium name="Broad Institute Genome Sequencing Center for Infectious Disease"/>
            <person name="Nutman T.B."/>
            <person name="Fink D.L."/>
            <person name="Russ C."/>
            <person name="Young S."/>
            <person name="Zeng Q."/>
            <person name="Gargeya S."/>
            <person name="Alvarado L."/>
            <person name="Berlin A."/>
            <person name="Chapman S.B."/>
            <person name="Chen Z."/>
            <person name="Freedman E."/>
            <person name="Gellesch M."/>
            <person name="Goldberg J."/>
            <person name="Griggs A."/>
            <person name="Gujja S."/>
            <person name="Heilman E.R."/>
            <person name="Heiman D."/>
            <person name="Howarth C."/>
            <person name="Mehta T."/>
            <person name="Neiman D."/>
            <person name="Pearson M."/>
            <person name="Roberts A."/>
            <person name="Saif S."/>
            <person name="Shea T."/>
            <person name="Shenoy N."/>
            <person name="Sisk P."/>
            <person name="Stolte C."/>
            <person name="Sykes S."/>
            <person name="White J."/>
            <person name="Yandava C."/>
            <person name="Haas B."/>
            <person name="Henn M.R."/>
            <person name="Nusbaum C."/>
            <person name="Birren B."/>
        </authorList>
    </citation>
    <scope>NUCLEOTIDE SEQUENCE [LARGE SCALE GENOMIC DNA]</scope>
</reference>
<name>A0A1S0TIS0_LOALO</name>
<dbReference type="EMBL" id="JH712213">
    <property type="protein sequence ID" value="EFO14649.1"/>
    <property type="molecule type" value="Genomic_DNA"/>
</dbReference>
<dbReference type="KEGG" id="loa:LOAG_13869"/>
<evidence type="ECO:0000313" key="1">
    <source>
        <dbReference type="EMBL" id="EFO14649.1"/>
    </source>
</evidence>
<dbReference type="RefSeq" id="XP_003149421.1">
    <property type="nucleotide sequence ID" value="XM_003149373.1"/>
</dbReference>
<sequence>MEIFFGRSFNFGNPTENLHYDFRIFLRMISPSENRSYIQDMIEVLLRCAGRWNNVQKIFLLPFPTMILAKNNSTGSSCNDDVISGVDKQVEKGHKTIKQRQRTGTIPFLADADQF</sequence>
<accession>A0A1S0TIS0</accession>
<dbReference type="InParanoid" id="A0A1S0TIS0"/>